<evidence type="ECO:0000256" key="3">
    <source>
        <dbReference type="ARBA" id="ARBA00022692"/>
    </source>
</evidence>
<feature type="transmembrane region" description="Helical" evidence="6">
    <location>
        <begin position="156"/>
        <end position="178"/>
    </location>
</feature>
<keyword evidence="8" id="KW-1185">Reference proteome</keyword>
<keyword evidence="3 6" id="KW-0812">Transmembrane</keyword>
<evidence type="ECO:0000313" key="7">
    <source>
        <dbReference type="EMBL" id="MCQ6956578.1"/>
    </source>
</evidence>
<evidence type="ECO:0000256" key="1">
    <source>
        <dbReference type="ARBA" id="ARBA00004141"/>
    </source>
</evidence>
<proteinExistence type="inferred from homology"/>
<keyword evidence="5 6" id="KW-0472">Membrane</keyword>
<dbReference type="InterPro" id="IPR002794">
    <property type="entry name" value="DUF92_TMEM19"/>
</dbReference>
<feature type="transmembrane region" description="Helical" evidence="6">
    <location>
        <begin position="218"/>
        <end position="235"/>
    </location>
</feature>
<dbReference type="RefSeq" id="WP_256536793.1">
    <property type="nucleotide sequence ID" value="NZ_JANHOH010000001.1"/>
</dbReference>
<dbReference type="Pfam" id="PF01940">
    <property type="entry name" value="DUF92"/>
    <property type="match status" value="1"/>
</dbReference>
<evidence type="ECO:0000256" key="2">
    <source>
        <dbReference type="ARBA" id="ARBA00009012"/>
    </source>
</evidence>
<reference evidence="7 8" key="1">
    <citation type="submission" date="2022-07" db="EMBL/GenBank/DDBJ databases">
        <title>Mucilaginibacter sp. JC4.</title>
        <authorList>
            <person name="Le V."/>
            <person name="Ko S.-R."/>
            <person name="Ahn C.-Y."/>
            <person name="Oh H.-M."/>
        </authorList>
    </citation>
    <scope>NUCLEOTIDE SEQUENCE [LARGE SCALE GENOMIC DNA]</scope>
    <source>
        <strain evidence="7 8">JC4</strain>
    </source>
</reference>
<feature type="transmembrane region" description="Helical" evidence="6">
    <location>
        <begin position="87"/>
        <end position="104"/>
    </location>
</feature>
<protein>
    <submittedName>
        <fullName evidence="7">DUF92 domain-containing protein</fullName>
    </submittedName>
</protein>
<comment type="similarity">
    <text evidence="2">Belongs to the TMEM19 family.</text>
</comment>
<dbReference type="PANTHER" id="PTHR13353:SF5">
    <property type="entry name" value="TRANSMEMBRANE PROTEIN 19"/>
    <property type="match status" value="1"/>
</dbReference>
<comment type="caution">
    <text evidence="7">The sequence shown here is derived from an EMBL/GenBank/DDBJ whole genome shotgun (WGS) entry which is preliminary data.</text>
</comment>
<comment type="subcellular location">
    <subcellularLocation>
        <location evidence="1">Membrane</location>
        <topology evidence="1">Multi-pass membrane protein</topology>
    </subcellularLocation>
</comment>
<keyword evidence="4 6" id="KW-1133">Transmembrane helix</keyword>
<dbReference type="Proteomes" id="UP001204376">
    <property type="component" value="Unassembled WGS sequence"/>
</dbReference>
<evidence type="ECO:0000313" key="8">
    <source>
        <dbReference type="Proteomes" id="UP001204376"/>
    </source>
</evidence>
<evidence type="ECO:0000256" key="4">
    <source>
        <dbReference type="ARBA" id="ARBA00022989"/>
    </source>
</evidence>
<feature type="transmembrane region" description="Helical" evidence="6">
    <location>
        <begin position="110"/>
        <end position="135"/>
    </location>
</feature>
<organism evidence="7 8">
    <name type="scientific">Mucilaginibacter aquariorum</name>
    <dbReference type="NCBI Taxonomy" id="2967225"/>
    <lineage>
        <taxon>Bacteria</taxon>
        <taxon>Pseudomonadati</taxon>
        <taxon>Bacteroidota</taxon>
        <taxon>Sphingobacteriia</taxon>
        <taxon>Sphingobacteriales</taxon>
        <taxon>Sphingobacteriaceae</taxon>
        <taxon>Mucilaginibacter</taxon>
    </lineage>
</organism>
<dbReference type="PANTHER" id="PTHR13353">
    <property type="entry name" value="TRANSMEMBRANE PROTEIN 19"/>
    <property type="match status" value="1"/>
</dbReference>
<feature type="transmembrane region" description="Helical" evidence="6">
    <location>
        <begin position="34"/>
        <end position="62"/>
    </location>
</feature>
<accession>A0ABT1SWK7</accession>
<evidence type="ECO:0000256" key="5">
    <source>
        <dbReference type="ARBA" id="ARBA00023136"/>
    </source>
</evidence>
<dbReference type="EMBL" id="JANHOH010000001">
    <property type="protein sequence ID" value="MCQ6956578.1"/>
    <property type="molecule type" value="Genomic_DNA"/>
</dbReference>
<sequence length="236" mass="24842">MPLTYIIFAIILLTACYASYKTDKLTGSGAITGGVVAFCIYMGTGFTGITMLAAFFVLATIATSHKKNAKNKLGDGQHPEKRDARQVLANGGVPAILGLLAFILPENALLATVLTAAALASATADTLSSELGTVYGKRFYNIITFKPDEKGRDGVISLEGTLIGIVGAAVIAAVYAIVFGWNSMFLYIIIAGAVGNIADSVLGATLERKGYINNNEVNFLNTFVASIVCCLLTYYS</sequence>
<feature type="transmembrane region" description="Helical" evidence="6">
    <location>
        <begin position="184"/>
        <end position="206"/>
    </location>
</feature>
<evidence type="ECO:0000256" key="6">
    <source>
        <dbReference type="SAM" id="Phobius"/>
    </source>
</evidence>
<gene>
    <name evidence="7" type="ORF">NPE20_01350</name>
</gene>
<name>A0ABT1SWK7_9SPHI</name>